<dbReference type="Proteomes" id="UP000004457">
    <property type="component" value="Unassembled WGS sequence"/>
</dbReference>
<reference evidence="1 2" key="1">
    <citation type="submission" date="2009-01" db="EMBL/GenBank/DDBJ databases">
        <authorList>
            <person name="Fulton L."/>
            <person name="Clifton S."/>
            <person name="Chinwalla A.T."/>
            <person name="Mitreva M."/>
            <person name="Sodergren E."/>
            <person name="Weinstock G."/>
            <person name="Clifton S."/>
            <person name="Dooling D.J."/>
            <person name="Fulton B."/>
            <person name="Minx P."/>
            <person name="Pepin K.H."/>
            <person name="Johnson M."/>
            <person name="Bhonagiri V."/>
            <person name="Nash W.E."/>
            <person name="Mardis E.R."/>
            <person name="Wilson R.K."/>
        </authorList>
    </citation>
    <scope>NUCLEOTIDE SEQUENCE [LARGE SCALE GENOMIC DNA]</scope>
    <source>
        <strain evidence="1 2">NRL30031/H210</strain>
    </source>
</reference>
<keyword evidence="2" id="KW-1185">Reference proteome</keyword>
<sequence>MTGHYEFSYILDRLRLQTACDTYQSLLWKPYITVNLRIYKTLKSIFLQKD</sequence>
<name>C0EQ24_NEIFL</name>
<accession>C0EQ24</accession>
<organism evidence="1 2">
    <name type="scientific">Neisseria flavescens NRL30031/H210</name>
    <dbReference type="NCBI Taxonomy" id="546264"/>
    <lineage>
        <taxon>Bacteria</taxon>
        <taxon>Pseudomonadati</taxon>
        <taxon>Pseudomonadota</taxon>
        <taxon>Betaproteobacteria</taxon>
        <taxon>Neisseriales</taxon>
        <taxon>Neisseriaceae</taxon>
        <taxon>Neisseria</taxon>
    </lineage>
</organism>
<evidence type="ECO:0000313" key="1">
    <source>
        <dbReference type="EMBL" id="EEG32780.1"/>
    </source>
</evidence>
<proteinExistence type="predicted"/>
<gene>
    <name evidence="1" type="ORF">NEIFLAOT_02066</name>
</gene>
<dbReference type="EMBL" id="ACEN01000097">
    <property type="protein sequence ID" value="EEG32780.1"/>
    <property type="molecule type" value="Genomic_DNA"/>
</dbReference>
<comment type="caution">
    <text evidence="1">The sequence shown here is derived from an EMBL/GenBank/DDBJ whole genome shotgun (WGS) entry which is preliminary data.</text>
</comment>
<protein>
    <submittedName>
        <fullName evidence="1">Uncharacterized protein</fullName>
    </submittedName>
</protein>
<dbReference type="AlphaFoldDB" id="C0EQ24"/>
<evidence type="ECO:0000313" key="2">
    <source>
        <dbReference type="Proteomes" id="UP000004457"/>
    </source>
</evidence>